<feature type="compositionally biased region" description="Polar residues" evidence="1">
    <location>
        <begin position="1517"/>
        <end position="1533"/>
    </location>
</feature>
<evidence type="ECO:0000256" key="1">
    <source>
        <dbReference type="SAM" id="MobiDB-lite"/>
    </source>
</evidence>
<feature type="compositionally biased region" description="Basic and acidic residues" evidence="1">
    <location>
        <begin position="1262"/>
        <end position="1277"/>
    </location>
</feature>
<proteinExistence type="predicted"/>
<feature type="compositionally biased region" description="Basic residues" evidence="1">
    <location>
        <begin position="1970"/>
        <end position="1984"/>
    </location>
</feature>
<accession>A0ABP1RGC0</accession>
<feature type="compositionally biased region" description="Polar residues" evidence="1">
    <location>
        <begin position="1578"/>
        <end position="1590"/>
    </location>
</feature>
<dbReference type="PANTHER" id="PTHR21583">
    <property type="entry name" value="ELYS PROTEIN"/>
    <property type="match status" value="1"/>
</dbReference>
<dbReference type="InterPro" id="IPR032040">
    <property type="entry name" value="ELYS-bb"/>
</dbReference>
<feature type="domain" description="ELYS beta-propeller" evidence="2">
    <location>
        <begin position="136"/>
        <end position="533"/>
    </location>
</feature>
<evidence type="ECO:0000313" key="4">
    <source>
        <dbReference type="Proteomes" id="UP001642540"/>
    </source>
</evidence>
<protein>
    <recommendedName>
        <fullName evidence="2">ELYS beta-propeller domain-containing protein</fullName>
    </recommendedName>
</protein>
<gene>
    <name evidence="3" type="ORF">ODALV1_LOCUS21635</name>
</gene>
<feature type="region of interest" description="Disordered" evidence="1">
    <location>
        <begin position="1247"/>
        <end position="1290"/>
    </location>
</feature>
<feature type="compositionally biased region" description="Basic and acidic residues" evidence="1">
    <location>
        <begin position="1645"/>
        <end position="1674"/>
    </location>
</feature>
<dbReference type="EMBL" id="CAXLJM020000072">
    <property type="protein sequence ID" value="CAL8126968.1"/>
    <property type="molecule type" value="Genomic_DNA"/>
</dbReference>
<organism evidence="3 4">
    <name type="scientific">Orchesella dallaii</name>
    <dbReference type="NCBI Taxonomy" id="48710"/>
    <lineage>
        <taxon>Eukaryota</taxon>
        <taxon>Metazoa</taxon>
        <taxon>Ecdysozoa</taxon>
        <taxon>Arthropoda</taxon>
        <taxon>Hexapoda</taxon>
        <taxon>Collembola</taxon>
        <taxon>Entomobryomorpha</taxon>
        <taxon>Entomobryoidea</taxon>
        <taxon>Orchesellidae</taxon>
        <taxon>Orchesellinae</taxon>
        <taxon>Orchesella</taxon>
    </lineage>
</organism>
<feature type="compositionally biased region" description="Polar residues" evidence="1">
    <location>
        <begin position="1931"/>
        <end position="1949"/>
    </location>
</feature>
<evidence type="ECO:0000259" key="2">
    <source>
        <dbReference type="Pfam" id="PF16687"/>
    </source>
</evidence>
<dbReference type="Proteomes" id="UP001642540">
    <property type="component" value="Unassembled WGS sequence"/>
</dbReference>
<feature type="compositionally biased region" description="Acidic residues" evidence="1">
    <location>
        <begin position="1950"/>
        <end position="1959"/>
    </location>
</feature>
<feature type="region of interest" description="Disordered" evidence="1">
    <location>
        <begin position="2013"/>
        <end position="2104"/>
    </location>
</feature>
<feature type="compositionally biased region" description="Acidic residues" evidence="1">
    <location>
        <begin position="2059"/>
        <end position="2068"/>
    </location>
</feature>
<dbReference type="InterPro" id="IPR052620">
    <property type="entry name" value="ELYS/MEL-28_NucAsmblyFactor"/>
</dbReference>
<feature type="region of interest" description="Disordered" evidence="1">
    <location>
        <begin position="1503"/>
        <end position="1986"/>
    </location>
</feature>
<feature type="compositionally biased region" description="Polar residues" evidence="1">
    <location>
        <begin position="1713"/>
        <end position="1723"/>
    </location>
</feature>
<name>A0ABP1RGC0_9HEXA</name>
<reference evidence="3 4" key="1">
    <citation type="submission" date="2024-08" db="EMBL/GenBank/DDBJ databases">
        <authorList>
            <person name="Cucini C."/>
            <person name="Frati F."/>
        </authorList>
    </citation>
    <scope>NUCLEOTIDE SEQUENCE [LARGE SCALE GENOMIC DNA]</scope>
</reference>
<dbReference type="PANTHER" id="PTHR21583:SF8">
    <property type="entry name" value="PROTEIN ELYS"/>
    <property type="match status" value="1"/>
</dbReference>
<feature type="compositionally biased region" description="Low complexity" evidence="1">
    <location>
        <begin position="2073"/>
        <end position="2089"/>
    </location>
</feature>
<feature type="compositionally biased region" description="Acidic residues" evidence="1">
    <location>
        <begin position="1763"/>
        <end position="1772"/>
    </location>
</feature>
<comment type="caution">
    <text evidence="3">The sequence shown here is derived from an EMBL/GenBank/DDBJ whole genome shotgun (WGS) entry which is preliminary data.</text>
</comment>
<dbReference type="Pfam" id="PF16687">
    <property type="entry name" value="ELYS-bb"/>
    <property type="match status" value="1"/>
</dbReference>
<feature type="compositionally biased region" description="Basic and acidic residues" evidence="1">
    <location>
        <begin position="1850"/>
        <end position="1863"/>
    </location>
</feature>
<feature type="compositionally biased region" description="Basic and acidic residues" evidence="1">
    <location>
        <begin position="1872"/>
        <end position="1882"/>
    </location>
</feature>
<sequence length="2104" mass="237472">MATEENFENSINLENLLSPFLYEAETPLPKTTPEVPGGFYLSGFISQDCTWGCSYNHSVIKCFPIEKYFEDNRIGSGNPTCNPPIAISSSSYAFPGGLITCATELAIHNQRTSSGTRKLLLGISFTQDNNNRDIRGAVVIFDPLRCLPMKWIEIPEPVSSITVLSHFEEGGSSRPFFNATMMAMVGIAAVGLRGGSVIIVDLGLDDPNLTTTCTVDAKNISELTYKLLYVIPNEYVIATKRHKAVSKRRLIALRFANEPQECDVDEFHYCRPSGESILVLPKNSVAVTCIDYVPSIGSLLVGFTCGTFQIWRVYNMELQFSSEPVNAGRIVPVFGFSFQQPVDDPKNYCYVWAVFGNNSNECGNANVELYSLYYERKTYTENFGFTYEKFRHCVRRLNIELQDDFLSTESESEENSIRCNARPLRIWTQPDTELMFCAWEVGRGGIYYVGAFDLNQWYSNHTKEHIFYDTVTGLCPFWIALPIDMSDVSSIVLDLRIVPKSLMRWENPHAKLDVHLYPASMSFRAVCLTNNGVSAFEHFGVQEKLIRFMLRDGPKLMIQPASLKNSFMQYGLEPVFPHAYGEHLSEKDQDRFFVFSVLLENRRAAAILCLANAWLNGKYANVGCTIDLIIDWIASYMTAIRSVAESQWENLFSFSNDTLPPGTIHFINFSNFAWTSLHMLLITLMNPSEVFTARGLELEDIEFGLEKLVQYSAALLMMYKTNLLPEKDGNFINNLAEYYRGRRSESRSALEASPYVDIQYKNSHPLMVDHLMDALLPNEIIKEEWHTPEGQPLYPPQHVGYLVNMFMWPDADPKAVSRVFMYFLFDLNFMCLESNNATHNSETERRVRGDFKAVMCTAADEYSEIWSLWLLDHGYQDEILVHLKERNRLFETDGLPWCASAVVLTAAGYENDIAELLLRSCPFKLARLLFCLMTSSGTKYSSLAELMVNSSLSTDDELLKQFFQISKARDRLGDFIRTKSKELTEGVKRALLKFLKESNSLDHITLLLMFYIYTEDYPTLQEEFNQVQNTLRHRNLSDSDRRRWKFQENYITHLLSVRKGSEVNNFLRLQTSQTARQVSNTLSIKAVPALESETTTPENSQKGRRVSKLPPQLRRLKLSETISHDPLSPLRRYAGKIQNAVTANTSVIDEEELEMDARIPQRLSRKSFSRRSSIISHRPRFSLANSTVFENSVLNASTSEERLNQTTRANIDLLSLLKTPAIDHRVENKQRLSGNANMSCTHTTFIGTSEESHSQPPPVHSIMKEKDSSKPKRKVEFDNVSTSEDDEKNETIYEDANDLLGTSVQVLGSDLDAADTSVQMLDSDLDTSVQVLQQDLETADTSVQMLDSDLDTSVQVLSQDLETADTSVQILDSDLDTSVQVLEQDLETADKSCIEPMNTSMDEIQDTPSVPTSINPVPGAQVLPQSVSDQIAGRPVTATRVSTESYQTDESYASVVEDDVLLGVSKSFITNVKETHEVHISTEGTMKTSNIVISDYSEDVFTKPTKPAPSLHLGSPQKESFTGSHTATENNDSVIVPVQNDVADEREDDVKLTYNTQRKTRSSKSRTPTREVKEETGIATNEPGSSSRTPANADEETQEDLSTKSKPRRTRNSQPRTPTREHADVQDIEPTSSRRATRASRSRTPTREHVEHPEVEEISDRRITRSRTPTRDCSEPLEVDETSARRITRSRTPTRDTAETSDEPQLKRIRQSGRLSRSTTPTRDVTEDILEQSQNQGLPIRRKRRISRSTTPTREMIVTKDDEEKDTSEPLDDASHSRPVRRSARTSVSKTRELFEDEYFEQTERKGVRRSTRSRTPTRDAVEELSEITASRATRKTVRTSRSVTPTRDVQVEVIKEEPETKSGRRSSRTSRSRDSVGRELEGIPEENLQESEMKVLRKSTRASKTPTREVIDESGDVGIAEVKSSRKGLKTSQSKSKQTPPIAESTSLGDDDDNEDSASEPLHLETVPKIKKQAKPRAPKRRLKYFDHHQDLSTLIEDTSTEVSVPEVSVLDETVLPTAAAQPPPRRIKGIRARTDEPEPEVEVVQNKPSKRRKATDDEVLHEEDSDQVSNRSSRSASSKRSAGSSKAKGSRRKARSSSQSTA</sequence>
<keyword evidence="4" id="KW-1185">Reference proteome</keyword>
<feature type="region of interest" description="Disordered" evidence="1">
    <location>
        <begin position="1090"/>
        <end position="1109"/>
    </location>
</feature>
<evidence type="ECO:0000313" key="3">
    <source>
        <dbReference type="EMBL" id="CAL8126968.1"/>
    </source>
</evidence>